<gene>
    <name evidence="1" type="ORF">ACOLOM_LOCUS14240</name>
</gene>
<protein>
    <submittedName>
        <fullName evidence="1">10862_t:CDS:1</fullName>
    </submittedName>
</protein>
<sequence length="43" mass="4907">RVLVLWRVRLPFLTRPEAAFLVLVEAIIMGGGEGEWARERELG</sequence>
<keyword evidence="2" id="KW-1185">Reference proteome</keyword>
<name>A0ACA9R6L7_9GLOM</name>
<accession>A0ACA9R6L7</accession>
<dbReference type="EMBL" id="CAJVPT010070272">
    <property type="protein sequence ID" value="CAG8779121.1"/>
    <property type="molecule type" value="Genomic_DNA"/>
</dbReference>
<proteinExistence type="predicted"/>
<evidence type="ECO:0000313" key="1">
    <source>
        <dbReference type="EMBL" id="CAG8779121.1"/>
    </source>
</evidence>
<dbReference type="Proteomes" id="UP000789525">
    <property type="component" value="Unassembled WGS sequence"/>
</dbReference>
<organism evidence="1 2">
    <name type="scientific">Acaulospora colombiana</name>
    <dbReference type="NCBI Taxonomy" id="27376"/>
    <lineage>
        <taxon>Eukaryota</taxon>
        <taxon>Fungi</taxon>
        <taxon>Fungi incertae sedis</taxon>
        <taxon>Mucoromycota</taxon>
        <taxon>Glomeromycotina</taxon>
        <taxon>Glomeromycetes</taxon>
        <taxon>Diversisporales</taxon>
        <taxon>Acaulosporaceae</taxon>
        <taxon>Acaulospora</taxon>
    </lineage>
</organism>
<reference evidence="1" key="1">
    <citation type="submission" date="2021-06" db="EMBL/GenBank/DDBJ databases">
        <authorList>
            <person name="Kallberg Y."/>
            <person name="Tangrot J."/>
            <person name="Rosling A."/>
        </authorList>
    </citation>
    <scope>NUCLEOTIDE SEQUENCE</scope>
    <source>
        <strain evidence="1">CL356</strain>
    </source>
</reference>
<evidence type="ECO:0000313" key="2">
    <source>
        <dbReference type="Proteomes" id="UP000789525"/>
    </source>
</evidence>
<feature type="non-terminal residue" evidence="1">
    <location>
        <position position="1"/>
    </location>
</feature>
<comment type="caution">
    <text evidence="1">The sequence shown here is derived from an EMBL/GenBank/DDBJ whole genome shotgun (WGS) entry which is preliminary data.</text>
</comment>
<feature type="non-terminal residue" evidence="1">
    <location>
        <position position="43"/>
    </location>
</feature>